<keyword evidence="3" id="KW-1185">Reference proteome</keyword>
<name>A0AAW2EYI2_9HYME</name>
<feature type="region of interest" description="Disordered" evidence="1">
    <location>
        <begin position="60"/>
        <end position="82"/>
    </location>
</feature>
<dbReference type="EMBL" id="JADYXP020000015">
    <property type="protein sequence ID" value="KAL0108804.1"/>
    <property type="molecule type" value="Genomic_DNA"/>
</dbReference>
<dbReference type="AlphaFoldDB" id="A0AAW2EYI2"/>
<reference evidence="2 3" key="1">
    <citation type="submission" date="2023-03" db="EMBL/GenBank/DDBJ databases">
        <title>High recombination rates correlate with genetic variation in Cardiocondyla obscurior ants.</title>
        <authorList>
            <person name="Errbii M."/>
        </authorList>
    </citation>
    <scope>NUCLEOTIDE SEQUENCE [LARGE SCALE GENOMIC DNA]</scope>
    <source>
        <strain evidence="2">Alpha-2009</strain>
        <tissue evidence="2">Whole body</tissue>
    </source>
</reference>
<sequence>MKNVHRAVHKFCDNTRELKKTFLKKTFRRLFYILYDNYLKIHGLHRVEMSFPCYKYLRRKRKRKRGRERGKEKKKKKKKTFA</sequence>
<accession>A0AAW2EYI2</accession>
<evidence type="ECO:0000313" key="3">
    <source>
        <dbReference type="Proteomes" id="UP001430953"/>
    </source>
</evidence>
<gene>
    <name evidence="2" type="ORF">PUN28_014137</name>
</gene>
<proteinExistence type="predicted"/>
<protein>
    <submittedName>
        <fullName evidence="2">Uncharacterized protein</fullName>
    </submittedName>
</protein>
<evidence type="ECO:0000313" key="2">
    <source>
        <dbReference type="EMBL" id="KAL0108804.1"/>
    </source>
</evidence>
<dbReference type="Proteomes" id="UP001430953">
    <property type="component" value="Unassembled WGS sequence"/>
</dbReference>
<organism evidence="2 3">
    <name type="scientific">Cardiocondyla obscurior</name>
    <dbReference type="NCBI Taxonomy" id="286306"/>
    <lineage>
        <taxon>Eukaryota</taxon>
        <taxon>Metazoa</taxon>
        <taxon>Ecdysozoa</taxon>
        <taxon>Arthropoda</taxon>
        <taxon>Hexapoda</taxon>
        <taxon>Insecta</taxon>
        <taxon>Pterygota</taxon>
        <taxon>Neoptera</taxon>
        <taxon>Endopterygota</taxon>
        <taxon>Hymenoptera</taxon>
        <taxon>Apocrita</taxon>
        <taxon>Aculeata</taxon>
        <taxon>Formicoidea</taxon>
        <taxon>Formicidae</taxon>
        <taxon>Myrmicinae</taxon>
        <taxon>Cardiocondyla</taxon>
    </lineage>
</organism>
<evidence type="ECO:0000256" key="1">
    <source>
        <dbReference type="SAM" id="MobiDB-lite"/>
    </source>
</evidence>
<comment type="caution">
    <text evidence="2">The sequence shown here is derived from an EMBL/GenBank/DDBJ whole genome shotgun (WGS) entry which is preliminary data.</text>
</comment>